<gene>
    <name evidence="6" type="ORF">SCARR_01393</name>
</gene>
<protein>
    <recommendedName>
        <fullName evidence="5">RNA polymerase sigma-70 region 2 domain-containing protein</fullName>
    </recommendedName>
</protein>
<accession>A0A6C2UGN3</accession>
<keyword evidence="4" id="KW-0804">Transcription</keyword>
<dbReference type="GO" id="GO:0016987">
    <property type="term" value="F:sigma factor activity"/>
    <property type="evidence" value="ECO:0007669"/>
    <property type="project" value="UniProtKB-KW"/>
</dbReference>
<dbReference type="AlphaFoldDB" id="A0A6C2UGN3"/>
<evidence type="ECO:0000256" key="4">
    <source>
        <dbReference type="ARBA" id="ARBA00023163"/>
    </source>
</evidence>
<dbReference type="RefSeq" id="WP_136060747.1">
    <property type="nucleotide sequence ID" value="NZ_CAAHFH010000001.1"/>
</dbReference>
<dbReference type="InterPro" id="IPR007627">
    <property type="entry name" value="RNA_pol_sigma70_r2"/>
</dbReference>
<evidence type="ECO:0000313" key="6">
    <source>
        <dbReference type="EMBL" id="VGO19335.1"/>
    </source>
</evidence>
<dbReference type="EMBL" id="CAAHFH010000001">
    <property type="protein sequence ID" value="VGO19335.1"/>
    <property type="molecule type" value="Genomic_DNA"/>
</dbReference>
<dbReference type="InterPro" id="IPR039425">
    <property type="entry name" value="RNA_pol_sigma-70-like"/>
</dbReference>
<dbReference type="Gene3D" id="1.10.1740.10">
    <property type="match status" value="1"/>
</dbReference>
<evidence type="ECO:0000256" key="2">
    <source>
        <dbReference type="ARBA" id="ARBA00023082"/>
    </source>
</evidence>
<dbReference type="GO" id="GO:0003677">
    <property type="term" value="F:DNA binding"/>
    <property type="evidence" value="ECO:0007669"/>
    <property type="project" value="UniProtKB-KW"/>
</dbReference>
<sequence>MEKNSQTGRNEQFITRKTLLQRASDPDDEAAWTEFVSYYEGFIRILILKMNVAPDMRDDLSQDILVKVWKKLSSYDADRAGFRSWLSGIIRNTVYAYFDTYARRQKKHTLYKSDHEVSGLGSVEEFDTLFQREWKVYITKLAIDKVRDSFSGKAMDVFELSLDEVPAEEIARRLNMQRFSVYSLKNRVKRRLLKEVEKLREELEF</sequence>
<dbReference type="Pfam" id="PF04542">
    <property type="entry name" value="Sigma70_r2"/>
    <property type="match status" value="1"/>
</dbReference>
<reference evidence="6 7" key="1">
    <citation type="submission" date="2019-04" db="EMBL/GenBank/DDBJ databases">
        <authorList>
            <person name="Van Vliet M D."/>
        </authorList>
    </citation>
    <scope>NUCLEOTIDE SEQUENCE [LARGE SCALE GENOMIC DNA]</scope>
    <source>
        <strain evidence="6 7">F21</strain>
    </source>
</reference>
<dbReference type="InterPro" id="IPR013325">
    <property type="entry name" value="RNA_pol_sigma_r2"/>
</dbReference>
<dbReference type="NCBIfam" id="TIGR02937">
    <property type="entry name" value="sigma70-ECF"/>
    <property type="match status" value="1"/>
</dbReference>
<evidence type="ECO:0000313" key="7">
    <source>
        <dbReference type="Proteomes" id="UP000346198"/>
    </source>
</evidence>
<dbReference type="GO" id="GO:0006352">
    <property type="term" value="P:DNA-templated transcription initiation"/>
    <property type="evidence" value="ECO:0007669"/>
    <property type="project" value="InterPro"/>
</dbReference>
<dbReference type="Proteomes" id="UP000346198">
    <property type="component" value="Unassembled WGS sequence"/>
</dbReference>
<dbReference type="PANTHER" id="PTHR43133">
    <property type="entry name" value="RNA POLYMERASE ECF-TYPE SIGMA FACTO"/>
    <property type="match status" value="1"/>
</dbReference>
<dbReference type="SUPFAM" id="SSF88946">
    <property type="entry name" value="Sigma2 domain of RNA polymerase sigma factors"/>
    <property type="match status" value="1"/>
</dbReference>
<feature type="domain" description="RNA polymerase sigma-70 region 2" evidence="5">
    <location>
        <begin position="36"/>
        <end position="100"/>
    </location>
</feature>
<evidence type="ECO:0000256" key="1">
    <source>
        <dbReference type="ARBA" id="ARBA00023015"/>
    </source>
</evidence>
<keyword evidence="3" id="KW-0238">DNA-binding</keyword>
<organism evidence="6 7">
    <name type="scientific">Pontiella sulfatireligans</name>
    <dbReference type="NCBI Taxonomy" id="2750658"/>
    <lineage>
        <taxon>Bacteria</taxon>
        <taxon>Pseudomonadati</taxon>
        <taxon>Kiritimatiellota</taxon>
        <taxon>Kiritimatiellia</taxon>
        <taxon>Kiritimatiellales</taxon>
        <taxon>Pontiellaceae</taxon>
        <taxon>Pontiella</taxon>
    </lineage>
</organism>
<dbReference type="InterPro" id="IPR014284">
    <property type="entry name" value="RNA_pol_sigma-70_dom"/>
</dbReference>
<keyword evidence="1" id="KW-0805">Transcription regulation</keyword>
<name>A0A6C2UGN3_9BACT</name>
<evidence type="ECO:0000259" key="5">
    <source>
        <dbReference type="Pfam" id="PF04542"/>
    </source>
</evidence>
<proteinExistence type="predicted"/>
<keyword evidence="7" id="KW-1185">Reference proteome</keyword>
<keyword evidence="2" id="KW-0731">Sigma factor</keyword>
<evidence type="ECO:0000256" key="3">
    <source>
        <dbReference type="ARBA" id="ARBA00023125"/>
    </source>
</evidence>
<dbReference type="PANTHER" id="PTHR43133:SF8">
    <property type="entry name" value="RNA POLYMERASE SIGMA FACTOR HI_1459-RELATED"/>
    <property type="match status" value="1"/>
</dbReference>